<dbReference type="InterPro" id="IPR009000">
    <property type="entry name" value="Transl_B-barrel_sf"/>
</dbReference>
<feature type="region of interest" description="Disordered" evidence="7">
    <location>
        <begin position="47"/>
        <end position="68"/>
    </location>
</feature>
<comment type="function">
    <text evidence="6">Component of the large ribosomal subunit. The ribosome is a large ribonucleoprotein complex responsible for the synthesis of proteins in the cell. Required for the proliferation and viability of hematopoietic cells.</text>
</comment>
<evidence type="ECO:0000256" key="2">
    <source>
        <dbReference type="ARBA" id="ARBA00022980"/>
    </source>
</evidence>
<dbReference type="Pfam" id="PF01247">
    <property type="entry name" value="Ribosomal_L35Ae"/>
    <property type="match status" value="1"/>
</dbReference>
<evidence type="ECO:0000256" key="1">
    <source>
        <dbReference type="ARBA" id="ARBA00009269"/>
    </source>
</evidence>
<dbReference type="AlphaFoldDB" id="S7NQG6"/>
<dbReference type="GO" id="GO:0005840">
    <property type="term" value="C:ribosome"/>
    <property type="evidence" value="ECO:0007669"/>
    <property type="project" value="UniProtKB-KW"/>
</dbReference>
<accession>S7NQG6</accession>
<evidence type="ECO:0000256" key="5">
    <source>
        <dbReference type="ARBA" id="ARBA00035530"/>
    </source>
</evidence>
<dbReference type="GO" id="GO:0006412">
    <property type="term" value="P:translation"/>
    <property type="evidence" value="ECO:0007669"/>
    <property type="project" value="InterPro"/>
</dbReference>
<dbReference type="InterPro" id="IPR001780">
    <property type="entry name" value="Ribosomal_eL33"/>
</dbReference>
<dbReference type="InterPro" id="IPR038661">
    <property type="entry name" value="Ribosomal_eL33_sf"/>
</dbReference>
<reference evidence="8 9" key="1">
    <citation type="journal article" date="2013" name="Nat. Commun.">
        <title>Genome analysis reveals insights into physiology and longevity of the Brandt's bat Myotis brandtii.</title>
        <authorList>
            <person name="Seim I."/>
            <person name="Fang X."/>
            <person name="Xiong Z."/>
            <person name="Lobanov A.V."/>
            <person name="Huang Z."/>
            <person name="Ma S."/>
            <person name="Feng Y."/>
            <person name="Turanov A.A."/>
            <person name="Zhu Y."/>
            <person name="Lenz T.L."/>
            <person name="Gerashchenko M.V."/>
            <person name="Fan D."/>
            <person name="Hee Yim S."/>
            <person name="Yao X."/>
            <person name="Jordan D."/>
            <person name="Xiong Y."/>
            <person name="Ma Y."/>
            <person name="Lyapunov A.N."/>
            <person name="Chen G."/>
            <person name="Kulakova O.I."/>
            <person name="Sun Y."/>
            <person name="Lee S.G."/>
            <person name="Bronson R.T."/>
            <person name="Moskalev A.A."/>
            <person name="Sunyaev S.R."/>
            <person name="Zhang G."/>
            <person name="Krogh A."/>
            <person name="Wang J."/>
            <person name="Gladyshev V.N."/>
        </authorList>
    </citation>
    <scope>NUCLEOTIDE SEQUENCE [LARGE SCALE GENOMIC DNA]</scope>
</reference>
<organism evidence="8 9">
    <name type="scientific">Myotis brandtii</name>
    <name type="common">Brandt's bat</name>
    <dbReference type="NCBI Taxonomy" id="109478"/>
    <lineage>
        <taxon>Eukaryota</taxon>
        <taxon>Metazoa</taxon>
        <taxon>Chordata</taxon>
        <taxon>Craniata</taxon>
        <taxon>Vertebrata</taxon>
        <taxon>Euteleostomi</taxon>
        <taxon>Mammalia</taxon>
        <taxon>Eutheria</taxon>
        <taxon>Laurasiatheria</taxon>
        <taxon>Chiroptera</taxon>
        <taxon>Yangochiroptera</taxon>
        <taxon>Vespertilionidae</taxon>
        <taxon>Myotis</taxon>
    </lineage>
</organism>
<evidence type="ECO:0000256" key="3">
    <source>
        <dbReference type="ARBA" id="ARBA00023274"/>
    </source>
</evidence>
<proteinExistence type="inferred from homology"/>
<protein>
    <recommendedName>
        <fullName evidence="4">Large ribosomal subunit protein eL33</fullName>
    </recommendedName>
    <alternativeName>
        <fullName evidence="5">60S ribosomal protein L35a</fullName>
    </alternativeName>
</protein>
<dbReference type="PANTHER" id="PTHR10902">
    <property type="entry name" value="60S RIBOSOMAL PROTEIN L35A"/>
    <property type="match status" value="1"/>
</dbReference>
<dbReference type="GO" id="GO:0003735">
    <property type="term" value="F:structural constituent of ribosome"/>
    <property type="evidence" value="ECO:0007669"/>
    <property type="project" value="InterPro"/>
</dbReference>
<gene>
    <name evidence="8" type="ORF">D623_10022606</name>
</gene>
<keyword evidence="3" id="KW-0687">Ribonucleoprotein</keyword>
<evidence type="ECO:0000313" key="8">
    <source>
        <dbReference type="EMBL" id="EPQ19491.1"/>
    </source>
</evidence>
<feature type="region of interest" description="Disordered" evidence="7">
    <location>
        <begin position="105"/>
        <end position="124"/>
    </location>
</feature>
<dbReference type="Proteomes" id="UP000052978">
    <property type="component" value="Unassembled WGS sequence"/>
</dbReference>
<keyword evidence="9" id="KW-1185">Reference proteome</keyword>
<evidence type="ECO:0000313" key="9">
    <source>
        <dbReference type="Proteomes" id="UP000052978"/>
    </source>
</evidence>
<sequence length="124" mass="13632">MGQGFLGTSGGSGARENTALLKAEGVCAREETEFSLGKRCAHVYKAKDRRMAPPGRGTKPESPGKARVPAEVLRARFRSHRPLGPRTEPVVLRPSRMTIEKQMSKMDLFSCKTNRGKQVHDTPV</sequence>
<evidence type="ECO:0000256" key="4">
    <source>
        <dbReference type="ARBA" id="ARBA00035228"/>
    </source>
</evidence>
<keyword evidence="2 8" id="KW-0689">Ribosomal protein</keyword>
<dbReference type="Gene3D" id="2.40.10.190">
    <property type="entry name" value="translation elongation factor selb, chain A, domain 4"/>
    <property type="match status" value="1"/>
</dbReference>
<dbReference type="SUPFAM" id="SSF50447">
    <property type="entry name" value="Translation proteins"/>
    <property type="match status" value="1"/>
</dbReference>
<name>S7NQG6_MYOBR</name>
<dbReference type="GO" id="GO:1990904">
    <property type="term" value="C:ribonucleoprotein complex"/>
    <property type="evidence" value="ECO:0007669"/>
    <property type="project" value="UniProtKB-KW"/>
</dbReference>
<comment type="similarity">
    <text evidence="1">Belongs to the eukaryotic ribosomal protein eL33 family.</text>
</comment>
<dbReference type="EMBL" id="KE164692">
    <property type="protein sequence ID" value="EPQ19491.1"/>
    <property type="molecule type" value="Genomic_DNA"/>
</dbReference>
<evidence type="ECO:0000256" key="6">
    <source>
        <dbReference type="ARBA" id="ARBA00045649"/>
    </source>
</evidence>
<evidence type="ECO:0000256" key="7">
    <source>
        <dbReference type="SAM" id="MobiDB-lite"/>
    </source>
</evidence>